<name>A0AAD6USZ8_9AGAR</name>
<evidence type="ECO:0008006" key="3">
    <source>
        <dbReference type="Google" id="ProtNLM"/>
    </source>
</evidence>
<dbReference type="EMBL" id="JARJCW010000103">
    <property type="protein sequence ID" value="KAJ7193949.1"/>
    <property type="molecule type" value="Genomic_DNA"/>
</dbReference>
<dbReference type="Gene3D" id="3.60.10.10">
    <property type="entry name" value="Endonuclease/exonuclease/phosphatase"/>
    <property type="match status" value="1"/>
</dbReference>
<sequence>MVLRIGDLYVVNAYILPVNARSMRKYHLWQDLTPWATFKNLVHELITTGVQFTIHGDLNARVGPYAPNLPWHSPCIADDIACNARGTELLDLCQRYGLFLVNGSIDIPGTHSGMTYFHRRNPDFHGEQSTVDYTIASYSARRRVQCMDILPRDFISNHEAVQTVLRVQRTMAASALPVQMHLQRSDLQAPRETEFDEWMQEMLADAMDEDDLASFTYGTSFPSISRTKQVYVDGSCLRQASTHAASGAGIFWGPNNPANKGVRVPGRL</sequence>
<protein>
    <recommendedName>
        <fullName evidence="3">Endonuclease/exonuclease/phosphatase domain-containing protein</fullName>
    </recommendedName>
</protein>
<dbReference type="SUPFAM" id="SSF56219">
    <property type="entry name" value="DNase I-like"/>
    <property type="match status" value="1"/>
</dbReference>
<comment type="caution">
    <text evidence="1">The sequence shown here is derived from an EMBL/GenBank/DDBJ whole genome shotgun (WGS) entry which is preliminary data.</text>
</comment>
<organism evidence="1 2">
    <name type="scientific">Mycena pura</name>
    <dbReference type="NCBI Taxonomy" id="153505"/>
    <lineage>
        <taxon>Eukaryota</taxon>
        <taxon>Fungi</taxon>
        <taxon>Dikarya</taxon>
        <taxon>Basidiomycota</taxon>
        <taxon>Agaricomycotina</taxon>
        <taxon>Agaricomycetes</taxon>
        <taxon>Agaricomycetidae</taxon>
        <taxon>Agaricales</taxon>
        <taxon>Marasmiineae</taxon>
        <taxon>Mycenaceae</taxon>
        <taxon>Mycena</taxon>
    </lineage>
</organism>
<accession>A0AAD6USZ8</accession>
<evidence type="ECO:0000313" key="2">
    <source>
        <dbReference type="Proteomes" id="UP001219525"/>
    </source>
</evidence>
<proteinExistence type="predicted"/>
<dbReference type="Proteomes" id="UP001219525">
    <property type="component" value="Unassembled WGS sequence"/>
</dbReference>
<reference evidence="1" key="1">
    <citation type="submission" date="2023-03" db="EMBL/GenBank/DDBJ databases">
        <title>Massive genome expansion in bonnet fungi (Mycena s.s.) driven by repeated elements and novel gene families across ecological guilds.</title>
        <authorList>
            <consortium name="Lawrence Berkeley National Laboratory"/>
            <person name="Harder C.B."/>
            <person name="Miyauchi S."/>
            <person name="Viragh M."/>
            <person name="Kuo A."/>
            <person name="Thoen E."/>
            <person name="Andreopoulos B."/>
            <person name="Lu D."/>
            <person name="Skrede I."/>
            <person name="Drula E."/>
            <person name="Henrissat B."/>
            <person name="Morin E."/>
            <person name="Kohler A."/>
            <person name="Barry K."/>
            <person name="LaButti K."/>
            <person name="Morin E."/>
            <person name="Salamov A."/>
            <person name="Lipzen A."/>
            <person name="Mereny Z."/>
            <person name="Hegedus B."/>
            <person name="Baldrian P."/>
            <person name="Stursova M."/>
            <person name="Weitz H."/>
            <person name="Taylor A."/>
            <person name="Grigoriev I.V."/>
            <person name="Nagy L.G."/>
            <person name="Martin F."/>
            <person name="Kauserud H."/>
        </authorList>
    </citation>
    <scope>NUCLEOTIDE SEQUENCE</scope>
    <source>
        <strain evidence="1">9144</strain>
    </source>
</reference>
<dbReference type="AlphaFoldDB" id="A0AAD6USZ8"/>
<keyword evidence="2" id="KW-1185">Reference proteome</keyword>
<dbReference type="InterPro" id="IPR036691">
    <property type="entry name" value="Endo/exonu/phosph_ase_sf"/>
</dbReference>
<evidence type="ECO:0000313" key="1">
    <source>
        <dbReference type="EMBL" id="KAJ7193949.1"/>
    </source>
</evidence>
<gene>
    <name evidence="1" type="ORF">GGX14DRAFT_405111</name>
</gene>